<gene>
    <name evidence="3" type="ORF">PV328_002049</name>
</gene>
<reference evidence="3" key="2">
    <citation type="submission" date="2023-03" db="EMBL/GenBank/DDBJ databases">
        <authorList>
            <person name="Inwood S.N."/>
            <person name="Skelly J.G."/>
            <person name="Guhlin J."/>
            <person name="Harrop T.W.R."/>
            <person name="Goldson S.G."/>
            <person name="Dearden P.K."/>
        </authorList>
    </citation>
    <scope>NUCLEOTIDE SEQUENCE</scope>
    <source>
        <strain evidence="3">Irish</strain>
        <tissue evidence="3">Whole body</tissue>
    </source>
</reference>
<feature type="region of interest" description="Disordered" evidence="1">
    <location>
        <begin position="512"/>
        <end position="551"/>
    </location>
</feature>
<feature type="chain" id="PRO_5041256720" description="Paramyosin" evidence="2">
    <location>
        <begin position="26"/>
        <end position="551"/>
    </location>
</feature>
<dbReference type="EMBL" id="JAQQBS010000001">
    <property type="protein sequence ID" value="KAK0178068.1"/>
    <property type="molecule type" value="Genomic_DNA"/>
</dbReference>
<dbReference type="GO" id="GO:0005886">
    <property type="term" value="C:plasma membrane"/>
    <property type="evidence" value="ECO:0007669"/>
    <property type="project" value="TreeGrafter"/>
</dbReference>
<proteinExistence type="predicted"/>
<evidence type="ECO:0000256" key="1">
    <source>
        <dbReference type="SAM" id="MobiDB-lite"/>
    </source>
</evidence>
<accession>A0AA39FYH3</accession>
<dbReference type="PANTHER" id="PTHR39960:SF1">
    <property type="entry name" value="LD34147P"/>
    <property type="match status" value="1"/>
</dbReference>
<dbReference type="Proteomes" id="UP001168990">
    <property type="component" value="Unassembled WGS sequence"/>
</dbReference>
<evidence type="ECO:0008006" key="5">
    <source>
        <dbReference type="Google" id="ProtNLM"/>
    </source>
</evidence>
<sequence>MRLTAMSSLFLLHFIVFLLINQSHSREITHEDIKDAMLSLVHMMREDTEKLERHEVRERQLGEQMKKAISLLSKRVSSVDGIKTHLTKLDERIGSIEQLISQRNERERIQIQKTSDAIELLDGRLDNWMHELDNKLSKINSRIENTKQTGSDDKCSENLPSLVRTQETVEATVFRIVNILEEMWSQFKINIPDEKEKMIAISTEVNNIAKQIGNIETSLTILNNNTQELNGQIKYKTIVPNPILEHQNMEINKLQEIMHNISNRFEKIPQMTELALLDNKTLTALDETAHALQNIIVREIADISRKVDESRNTSNDSIGELRLDLANNAERVNQELQDLNRGQSVMVSMADHVLDTKKRVEYGVHQILLEVGDLIKGQGLVINDTLNTRFDDIFNGITNNQNGALANLTTKMEKEMNQVWRQINVMYQQMSESAKALEKIHKQNEIYVNGTTSSMDGMESKVGEITKRMSEMDENLNYLLGRLSLVTQEFNQIKTGLGSALDNIKSSFKELQKQANDLSSPGPHPVPENYKDLDEAPVKNMPEILSPPKSY</sequence>
<organism evidence="3 4">
    <name type="scientific">Microctonus aethiopoides</name>
    <dbReference type="NCBI Taxonomy" id="144406"/>
    <lineage>
        <taxon>Eukaryota</taxon>
        <taxon>Metazoa</taxon>
        <taxon>Ecdysozoa</taxon>
        <taxon>Arthropoda</taxon>
        <taxon>Hexapoda</taxon>
        <taxon>Insecta</taxon>
        <taxon>Pterygota</taxon>
        <taxon>Neoptera</taxon>
        <taxon>Endopterygota</taxon>
        <taxon>Hymenoptera</taxon>
        <taxon>Apocrita</taxon>
        <taxon>Ichneumonoidea</taxon>
        <taxon>Braconidae</taxon>
        <taxon>Euphorinae</taxon>
        <taxon>Microctonus</taxon>
    </lineage>
</organism>
<name>A0AA39FYH3_9HYME</name>
<keyword evidence="4" id="KW-1185">Reference proteome</keyword>
<evidence type="ECO:0000313" key="3">
    <source>
        <dbReference type="EMBL" id="KAK0178068.1"/>
    </source>
</evidence>
<dbReference type="AlphaFoldDB" id="A0AA39FYH3"/>
<evidence type="ECO:0000313" key="4">
    <source>
        <dbReference type="Proteomes" id="UP001168990"/>
    </source>
</evidence>
<keyword evidence="2" id="KW-0732">Signal</keyword>
<dbReference type="PANTHER" id="PTHR39960">
    <property type="entry name" value="LD34147P"/>
    <property type="match status" value="1"/>
</dbReference>
<comment type="caution">
    <text evidence="3">The sequence shown here is derived from an EMBL/GenBank/DDBJ whole genome shotgun (WGS) entry which is preliminary data.</text>
</comment>
<protein>
    <recommendedName>
        <fullName evidence="5">Paramyosin</fullName>
    </recommendedName>
</protein>
<feature type="signal peptide" evidence="2">
    <location>
        <begin position="1"/>
        <end position="25"/>
    </location>
</feature>
<reference evidence="3" key="1">
    <citation type="journal article" date="2023" name="bioRxiv">
        <title>Scaffold-level genome assemblies of two parasitoid biocontrol wasps reveal the parthenogenesis mechanism and an associated novel virus.</title>
        <authorList>
            <person name="Inwood S."/>
            <person name="Skelly J."/>
            <person name="Guhlin J."/>
            <person name="Harrop T."/>
            <person name="Goldson S."/>
            <person name="Dearden P."/>
        </authorList>
    </citation>
    <scope>NUCLEOTIDE SEQUENCE</scope>
    <source>
        <strain evidence="3">Irish</strain>
        <tissue evidence="3">Whole body</tissue>
    </source>
</reference>
<evidence type="ECO:0000256" key="2">
    <source>
        <dbReference type="SAM" id="SignalP"/>
    </source>
</evidence>